<evidence type="ECO:0000313" key="9">
    <source>
        <dbReference type="EMBL" id="MDQ0254756.1"/>
    </source>
</evidence>
<sequence length="305" mass="33566">MGRYLIRRVLQVIPVLLIISFIVFALVYMAGDPVSLMLPEEASQEEIDSLREALGLNDPLHVQYGVYIINALQGDFGKSYRYNQDALSIVLERLPQTLELAIVSMIFATIIAIPLGIWSASKQNSYIDLIATGASVLGKAMPNFWLGIMLILLLSVNLAIFPVSGRGTLMHIVLPAITLGTAIAAEMTRLIRSNMIEIMQQDYVRTAKSKGQKDSIVTYRHAFKNCLIPVVTIMALQTSGLIGGALVTEVVFAWPGMGQLLVQAVNARDMAIVQACVFVIAVAVILMNLLADIIYRMIDPRIKYE</sequence>
<evidence type="ECO:0000256" key="2">
    <source>
        <dbReference type="ARBA" id="ARBA00022448"/>
    </source>
</evidence>
<evidence type="ECO:0000313" key="10">
    <source>
        <dbReference type="Proteomes" id="UP001230005"/>
    </source>
</evidence>
<feature type="transmembrane region" description="Helical" evidence="7">
    <location>
        <begin position="142"/>
        <end position="163"/>
    </location>
</feature>
<name>A0ABT9ZVJ4_9BACI</name>
<proteinExistence type="inferred from homology"/>
<dbReference type="Proteomes" id="UP001230005">
    <property type="component" value="Unassembled WGS sequence"/>
</dbReference>
<reference evidence="9 10" key="1">
    <citation type="submission" date="2023-07" db="EMBL/GenBank/DDBJ databases">
        <title>Genomic Encyclopedia of Type Strains, Phase IV (KMG-IV): sequencing the most valuable type-strain genomes for metagenomic binning, comparative biology and taxonomic classification.</title>
        <authorList>
            <person name="Goeker M."/>
        </authorList>
    </citation>
    <scope>NUCLEOTIDE SEQUENCE [LARGE SCALE GENOMIC DNA]</scope>
    <source>
        <strain evidence="9 10">DSM 9768</strain>
    </source>
</reference>
<comment type="caution">
    <text evidence="9">The sequence shown here is derived from an EMBL/GenBank/DDBJ whole genome shotgun (WGS) entry which is preliminary data.</text>
</comment>
<keyword evidence="4 7" id="KW-0812">Transmembrane</keyword>
<keyword evidence="6 7" id="KW-0472">Membrane</keyword>
<gene>
    <name evidence="9" type="ORF">J2S74_002135</name>
</gene>
<dbReference type="Gene3D" id="1.10.3720.10">
    <property type="entry name" value="MetI-like"/>
    <property type="match status" value="1"/>
</dbReference>
<evidence type="ECO:0000256" key="5">
    <source>
        <dbReference type="ARBA" id="ARBA00022989"/>
    </source>
</evidence>
<evidence type="ECO:0000259" key="8">
    <source>
        <dbReference type="PROSITE" id="PS50928"/>
    </source>
</evidence>
<keyword evidence="3" id="KW-1003">Cell membrane</keyword>
<feature type="domain" description="ABC transmembrane type-1" evidence="8">
    <location>
        <begin position="94"/>
        <end position="291"/>
    </location>
</feature>
<dbReference type="RefSeq" id="WP_307325138.1">
    <property type="nucleotide sequence ID" value="NZ_JAUSUG010000007.1"/>
</dbReference>
<dbReference type="Pfam" id="PF00528">
    <property type="entry name" value="BPD_transp_1"/>
    <property type="match status" value="1"/>
</dbReference>
<feature type="transmembrane region" description="Helical" evidence="7">
    <location>
        <begin position="169"/>
        <end position="191"/>
    </location>
</feature>
<protein>
    <submittedName>
        <fullName evidence="9">Peptide/nickel transport system permease protein</fullName>
    </submittedName>
</protein>
<evidence type="ECO:0000256" key="4">
    <source>
        <dbReference type="ARBA" id="ARBA00022692"/>
    </source>
</evidence>
<dbReference type="InterPro" id="IPR035906">
    <property type="entry name" value="MetI-like_sf"/>
</dbReference>
<dbReference type="SUPFAM" id="SSF161098">
    <property type="entry name" value="MetI-like"/>
    <property type="match status" value="1"/>
</dbReference>
<dbReference type="EMBL" id="JAUSUG010000007">
    <property type="protein sequence ID" value="MDQ0254756.1"/>
    <property type="molecule type" value="Genomic_DNA"/>
</dbReference>
<dbReference type="CDD" id="cd06261">
    <property type="entry name" value="TM_PBP2"/>
    <property type="match status" value="1"/>
</dbReference>
<comment type="subcellular location">
    <subcellularLocation>
        <location evidence="1 7">Cell membrane</location>
        <topology evidence="1 7">Multi-pass membrane protein</topology>
    </subcellularLocation>
</comment>
<comment type="similarity">
    <text evidence="7">Belongs to the binding-protein-dependent transport system permease family.</text>
</comment>
<dbReference type="PANTHER" id="PTHR43163:SF2">
    <property type="entry name" value="ABC TRANSPORTER PERMEASE PROTEIN"/>
    <property type="match status" value="1"/>
</dbReference>
<keyword evidence="5 7" id="KW-1133">Transmembrane helix</keyword>
<keyword evidence="10" id="KW-1185">Reference proteome</keyword>
<feature type="transmembrane region" description="Helical" evidence="7">
    <location>
        <begin position="100"/>
        <end position="121"/>
    </location>
</feature>
<feature type="transmembrane region" description="Helical" evidence="7">
    <location>
        <begin position="226"/>
        <end position="252"/>
    </location>
</feature>
<dbReference type="PANTHER" id="PTHR43163">
    <property type="entry name" value="DIPEPTIDE TRANSPORT SYSTEM PERMEASE PROTEIN DPPB-RELATED"/>
    <property type="match status" value="1"/>
</dbReference>
<evidence type="ECO:0000256" key="6">
    <source>
        <dbReference type="ARBA" id="ARBA00023136"/>
    </source>
</evidence>
<dbReference type="InterPro" id="IPR000515">
    <property type="entry name" value="MetI-like"/>
</dbReference>
<evidence type="ECO:0000256" key="3">
    <source>
        <dbReference type="ARBA" id="ARBA00022475"/>
    </source>
</evidence>
<feature type="transmembrane region" description="Helical" evidence="7">
    <location>
        <begin position="272"/>
        <end position="295"/>
    </location>
</feature>
<keyword evidence="2 7" id="KW-0813">Transport</keyword>
<feature type="transmembrane region" description="Helical" evidence="7">
    <location>
        <begin position="12"/>
        <end position="31"/>
    </location>
</feature>
<organism evidence="9 10">
    <name type="scientific">Evansella vedderi</name>
    <dbReference type="NCBI Taxonomy" id="38282"/>
    <lineage>
        <taxon>Bacteria</taxon>
        <taxon>Bacillati</taxon>
        <taxon>Bacillota</taxon>
        <taxon>Bacilli</taxon>
        <taxon>Bacillales</taxon>
        <taxon>Bacillaceae</taxon>
        <taxon>Evansella</taxon>
    </lineage>
</organism>
<dbReference type="Pfam" id="PF19300">
    <property type="entry name" value="BPD_transp_1_N"/>
    <property type="match status" value="1"/>
</dbReference>
<evidence type="ECO:0000256" key="7">
    <source>
        <dbReference type="RuleBase" id="RU363032"/>
    </source>
</evidence>
<dbReference type="PROSITE" id="PS50928">
    <property type="entry name" value="ABC_TM1"/>
    <property type="match status" value="1"/>
</dbReference>
<dbReference type="InterPro" id="IPR045621">
    <property type="entry name" value="BPD_transp_1_N"/>
</dbReference>
<accession>A0ABT9ZVJ4</accession>
<evidence type="ECO:0000256" key="1">
    <source>
        <dbReference type="ARBA" id="ARBA00004651"/>
    </source>
</evidence>